<evidence type="ECO:0000256" key="4">
    <source>
        <dbReference type="ARBA" id="ARBA00022679"/>
    </source>
</evidence>
<dbReference type="Gene3D" id="3.10.110.10">
    <property type="entry name" value="Ubiquitin Conjugating Enzyme"/>
    <property type="match status" value="1"/>
</dbReference>
<keyword evidence="8" id="KW-0833">Ubl conjugation pathway</keyword>
<dbReference type="Pfam" id="PF05773">
    <property type="entry name" value="RWD"/>
    <property type="match status" value="1"/>
</dbReference>
<dbReference type="CDD" id="cd23820">
    <property type="entry name" value="RWD_RNF14"/>
    <property type="match status" value="1"/>
</dbReference>
<dbReference type="CDD" id="cd20354">
    <property type="entry name" value="Rcat_RBR_RNF14"/>
    <property type="match status" value="1"/>
</dbReference>
<dbReference type="PANTHER" id="PTHR11685">
    <property type="entry name" value="RBR FAMILY RING FINGER AND IBR DOMAIN-CONTAINING"/>
    <property type="match status" value="1"/>
</dbReference>
<dbReference type="EMBL" id="DS028099">
    <property type="protein sequence ID" value="KMP09540.1"/>
    <property type="molecule type" value="Genomic_DNA"/>
</dbReference>
<protein>
    <recommendedName>
        <fullName evidence="3">RBR-type E3 ubiquitin transferase</fullName>
        <ecNumber evidence="3">2.3.2.31</ecNumber>
    </recommendedName>
</protein>
<keyword evidence="9" id="KW-0862">Zinc</keyword>
<feature type="compositionally biased region" description="Low complexity" evidence="12">
    <location>
        <begin position="557"/>
        <end position="566"/>
    </location>
</feature>
<evidence type="ECO:0000256" key="3">
    <source>
        <dbReference type="ARBA" id="ARBA00012251"/>
    </source>
</evidence>
<dbReference type="InterPro" id="IPR002867">
    <property type="entry name" value="IBR_dom"/>
</dbReference>
<dbReference type="SMART" id="SM00647">
    <property type="entry name" value="IBR"/>
    <property type="match status" value="2"/>
</dbReference>
<evidence type="ECO:0000256" key="11">
    <source>
        <dbReference type="PROSITE-ProRule" id="PRU00175"/>
    </source>
</evidence>
<dbReference type="PROSITE" id="PS50089">
    <property type="entry name" value="ZF_RING_2"/>
    <property type="match status" value="1"/>
</dbReference>
<dbReference type="EC" id="2.3.2.31" evidence="3"/>
<evidence type="ECO:0000256" key="7">
    <source>
        <dbReference type="ARBA" id="ARBA00022771"/>
    </source>
</evidence>
<dbReference type="InterPro" id="IPR017907">
    <property type="entry name" value="Znf_RING_CS"/>
</dbReference>
<dbReference type="InterPro" id="IPR006575">
    <property type="entry name" value="RWD_dom"/>
</dbReference>
<dbReference type="FunFam" id="3.30.40.10:FF:000416">
    <property type="entry name" value="RBR-type E3 ubiquitin transferase"/>
    <property type="match status" value="1"/>
</dbReference>
<dbReference type="Gene3D" id="3.30.40.10">
    <property type="entry name" value="Zinc/RING finger domain, C3HC4 (zinc finger)"/>
    <property type="match status" value="1"/>
</dbReference>
<evidence type="ECO:0000256" key="8">
    <source>
        <dbReference type="ARBA" id="ARBA00022786"/>
    </source>
</evidence>
<evidence type="ECO:0000256" key="10">
    <source>
        <dbReference type="ARBA" id="ARBA00044508"/>
    </source>
</evidence>
<dbReference type="InterPro" id="IPR013083">
    <property type="entry name" value="Znf_RING/FYVE/PHD"/>
</dbReference>
<comment type="pathway">
    <text evidence="2">Protein modification; protein ubiquitination.</text>
</comment>
<dbReference type="GO" id="GO:0008270">
    <property type="term" value="F:zinc ion binding"/>
    <property type="evidence" value="ECO:0007669"/>
    <property type="project" value="UniProtKB-KW"/>
</dbReference>
<dbReference type="PROSITE" id="PS50908">
    <property type="entry name" value="RWD"/>
    <property type="match status" value="1"/>
</dbReference>
<feature type="region of interest" description="Disordered" evidence="12">
    <location>
        <begin position="530"/>
        <end position="616"/>
    </location>
</feature>
<proteinExistence type="inferred from homology"/>
<organism evidence="16 17">
    <name type="scientific">Coccidioides immitis RMSCC 2394</name>
    <dbReference type="NCBI Taxonomy" id="404692"/>
    <lineage>
        <taxon>Eukaryota</taxon>
        <taxon>Fungi</taxon>
        <taxon>Dikarya</taxon>
        <taxon>Ascomycota</taxon>
        <taxon>Pezizomycotina</taxon>
        <taxon>Eurotiomycetes</taxon>
        <taxon>Eurotiomycetidae</taxon>
        <taxon>Onygenales</taxon>
        <taxon>Onygenaceae</taxon>
        <taxon>Coccidioides</taxon>
    </lineage>
</organism>
<evidence type="ECO:0000259" key="14">
    <source>
        <dbReference type="PROSITE" id="PS50908"/>
    </source>
</evidence>
<keyword evidence="7 11" id="KW-0863">Zinc-finger</keyword>
<dbReference type="Gene3D" id="1.20.120.1750">
    <property type="match status" value="1"/>
</dbReference>
<feature type="domain" description="RING-type" evidence="15">
    <location>
        <begin position="207"/>
        <end position="484"/>
    </location>
</feature>
<keyword evidence="5" id="KW-0479">Metal-binding</keyword>
<sequence length="643" mass="73001">MDVDVEVDAEWADDERAVELTSIAAIYPEIVIDPKFPFKASLSLPVTPLDPAVVVFEDSKDANINIPTTSSPVDDVNRENGLENSLRGGAVVVQTYPISHFPPLELQIELPERYPAIEPPKITISTYPDWLPGPTISRLVTEGKNLWEECGKDLVVYSYIDHLQQAAETIFGLLTVGRDKPLSFPESLKIPLLDFDLRVKREKFEQETFVCGICLEPKKGKVCHRLPRCSHVFCVACLQDFYNTCIAEGDVDNVKCIDPNCGKETKSAPADEDIEGQRRPRRHRKPDLALTPAELLQIPLEPQIVQRYALLKRKLKLEADKSVIYCPRQWCQGAARSKRFPKPADPLNISNLELSDDEDVAETFDPFGPEDQLPPMEERVAICEDCGYAFCRVCKRGWHGPSVFCYPRRAAELTAEEKATEDYMQLYTTRCPTCDFRCQKAMGCNHMICSRCKTHFCYLCSSWLFAANPYQHFNERSSSCYMKLWELERGDGTGDPAQEQLADPFWAEEPDDEEDEEHGAWQFALALNDANHHRPPPAAPDPPHPGPPRAIPPPPRQQQQEQPPQRIEIDQREPRPAGQTQNDIGVPPPAQNHAQVQDQGQRQQRQQPPAADLGQRRGLQRFLYLVQHDQEDEWDSDELDEDF</sequence>
<dbReference type="GO" id="GO:0016567">
    <property type="term" value="P:protein ubiquitination"/>
    <property type="evidence" value="ECO:0007669"/>
    <property type="project" value="InterPro"/>
</dbReference>
<evidence type="ECO:0000256" key="9">
    <source>
        <dbReference type="ARBA" id="ARBA00022833"/>
    </source>
</evidence>
<comment type="similarity">
    <text evidence="10">Belongs to the RBR family. RNF14 subfamily.</text>
</comment>
<evidence type="ECO:0000313" key="17">
    <source>
        <dbReference type="Proteomes" id="UP000054565"/>
    </source>
</evidence>
<dbReference type="SUPFAM" id="SSF57850">
    <property type="entry name" value="RING/U-box"/>
    <property type="match status" value="2"/>
</dbReference>
<dbReference type="InterPro" id="IPR047548">
    <property type="entry name" value="Rcat_RBR_RNF14"/>
</dbReference>
<keyword evidence="6" id="KW-0677">Repeat</keyword>
<dbReference type="SUPFAM" id="SSF54495">
    <property type="entry name" value="UBC-like"/>
    <property type="match status" value="1"/>
</dbReference>
<accession>A0A0J6YPA8</accession>
<gene>
    <name evidence="16" type="ORF">CIRG_09711</name>
</gene>
<evidence type="ECO:0000313" key="16">
    <source>
        <dbReference type="EMBL" id="KMP09540.1"/>
    </source>
</evidence>
<dbReference type="CDD" id="cd23134">
    <property type="entry name" value="RING-HC_ITT1-like"/>
    <property type="match status" value="1"/>
</dbReference>
<dbReference type="Proteomes" id="UP000054565">
    <property type="component" value="Unassembled WGS sequence"/>
</dbReference>
<evidence type="ECO:0000256" key="6">
    <source>
        <dbReference type="ARBA" id="ARBA00022737"/>
    </source>
</evidence>
<comment type="catalytic activity">
    <reaction evidence="1">
        <text>[E2 ubiquitin-conjugating enzyme]-S-ubiquitinyl-L-cysteine + [acceptor protein]-L-lysine = [E2 ubiquitin-conjugating enzyme]-L-cysteine + [acceptor protein]-N(6)-ubiquitinyl-L-lysine.</text>
        <dbReference type="EC" id="2.3.2.31"/>
    </reaction>
</comment>
<dbReference type="InterPro" id="IPR031127">
    <property type="entry name" value="E3_UB_ligase_RBR"/>
</dbReference>
<dbReference type="PROSITE" id="PS51873">
    <property type="entry name" value="TRIAD"/>
    <property type="match status" value="1"/>
</dbReference>
<keyword evidence="4" id="KW-0808">Transferase</keyword>
<evidence type="ECO:0000256" key="5">
    <source>
        <dbReference type="ARBA" id="ARBA00022723"/>
    </source>
</evidence>
<evidence type="ECO:0000256" key="12">
    <source>
        <dbReference type="SAM" id="MobiDB-lite"/>
    </source>
</evidence>
<dbReference type="GO" id="GO:0061630">
    <property type="term" value="F:ubiquitin protein ligase activity"/>
    <property type="evidence" value="ECO:0007669"/>
    <property type="project" value="UniProtKB-EC"/>
</dbReference>
<name>A0A0J6YPA8_COCIT</name>
<feature type="compositionally biased region" description="Low complexity" evidence="12">
    <location>
        <begin position="595"/>
        <end position="607"/>
    </location>
</feature>
<feature type="compositionally biased region" description="Pro residues" evidence="12">
    <location>
        <begin position="536"/>
        <end position="556"/>
    </location>
</feature>
<evidence type="ECO:0000256" key="2">
    <source>
        <dbReference type="ARBA" id="ARBA00004906"/>
    </source>
</evidence>
<evidence type="ECO:0000259" key="15">
    <source>
        <dbReference type="PROSITE" id="PS51873"/>
    </source>
</evidence>
<evidence type="ECO:0000256" key="1">
    <source>
        <dbReference type="ARBA" id="ARBA00001798"/>
    </source>
</evidence>
<dbReference type="InterPro" id="IPR001841">
    <property type="entry name" value="Znf_RING"/>
</dbReference>
<feature type="domain" description="RING-type" evidence="13">
    <location>
        <begin position="211"/>
        <end position="245"/>
    </location>
</feature>
<dbReference type="Pfam" id="PF01485">
    <property type="entry name" value="IBR"/>
    <property type="match status" value="1"/>
</dbReference>
<reference evidence="17" key="1">
    <citation type="journal article" date="2010" name="Genome Res.">
        <title>Population genomic sequencing of Coccidioides fungi reveals recent hybridization and transposon control.</title>
        <authorList>
            <person name="Neafsey D.E."/>
            <person name="Barker B.M."/>
            <person name="Sharpton T.J."/>
            <person name="Stajich J.E."/>
            <person name="Park D.J."/>
            <person name="Whiston E."/>
            <person name="Hung C.-Y."/>
            <person name="McMahan C."/>
            <person name="White J."/>
            <person name="Sykes S."/>
            <person name="Heiman D."/>
            <person name="Young S."/>
            <person name="Zeng Q."/>
            <person name="Abouelleil A."/>
            <person name="Aftuck L."/>
            <person name="Bessette D."/>
            <person name="Brown A."/>
            <person name="FitzGerald M."/>
            <person name="Lui A."/>
            <person name="Macdonald J.P."/>
            <person name="Priest M."/>
            <person name="Orbach M.J."/>
            <person name="Galgiani J.N."/>
            <person name="Kirkland T.N."/>
            <person name="Cole G.T."/>
            <person name="Birren B.W."/>
            <person name="Henn M.R."/>
            <person name="Taylor J.W."/>
            <person name="Rounsley S.D."/>
        </authorList>
    </citation>
    <scope>NUCLEOTIDE SEQUENCE [LARGE SCALE GENOMIC DNA]</scope>
    <source>
        <strain evidence="17">RMSCC 2394</strain>
    </source>
</reference>
<dbReference type="InterPro" id="IPR016135">
    <property type="entry name" value="UBQ-conjugating_enzyme/RWD"/>
</dbReference>
<dbReference type="STRING" id="404692.A0A0J6YPA8"/>
<dbReference type="PROSITE" id="PS00518">
    <property type="entry name" value="ZF_RING_1"/>
    <property type="match status" value="1"/>
</dbReference>
<dbReference type="AlphaFoldDB" id="A0A0J6YPA8"/>
<evidence type="ECO:0000259" key="13">
    <source>
        <dbReference type="PROSITE" id="PS50089"/>
    </source>
</evidence>
<dbReference type="Pfam" id="PF22191">
    <property type="entry name" value="IBR_1"/>
    <property type="match status" value="1"/>
</dbReference>
<feature type="domain" description="RWD" evidence="14">
    <location>
        <begin position="18"/>
        <end position="170"/>
    </location>
</feature>
<dbReference type="InterPro" id="IPR044066">
    <property type="entry name" value="TRIAD_supradom"/>
</dbReference>
<feature type="region of interest" description="Disordered" evidence="12">
    <location>
        <begin position="264"/>
        <end position="286"/>
    </location>
</feature>
<dbReference type="SMART" id="SM00591">
    <property type="entry name" value="RWD"/>
    <property type="match status" value="1"/>
</dbReference>